<proteinExistence type="predicted"/>
<reference evidence="2" key="2">
    <citation type="submission" date="2025-08" db="UniProtKB">
        <authorList>
            <consortium name="RefSeq"/>
        </authorList>
    </citation>
    <scope>IDENTIFICATION</scope>
    <source>
        <tissue evidence="2">Leaf</tissue>
    </source>
</reference>
<dbReference type="RefSeq" id="XP_056864589.1">
    <property type="nucleotide sequence ID" value="XM_057008609.1"/>
</dbReference>
<sequence length="134" mass="15110">MAIYEDTTMGPCDNHPPNSDRWISIIFIPHRKVVSILHYHQKSYHSLRLCSISMKLLCCTSRPFITTIVLQYDEITSSLVKRPSSSSAAKEIISPLEMVAPAATSVRFMDRYIPSMCSSPHVVSAHTYACTQYV</sequence>
<gene>
    <name evidence="2" type="primary">LOC130511527</name>
</gene>
<accession>A0A9W3DLE2</accession>
<evidence type="ECO:0000313" key="1">
    <source>
        <dbReference type="Proteomes" id="UP000504610"/>
    </source>
</evidence>
<dbReference type="GeneID" id="130511527"/>
<organism evidence="1 2">
    <name type="scientific">Raphanus sativus</name>
    <name type="common">Radish</name>
    <name type="synonym">Raphanus raphanistrum var. sativus</name>
    <dbReference type="NCBI Taxonomy" id="3726"/>
    <lineage>
        <taxon>Eukaryota</taxon>
        <taxon>Viridiplantae</taxon>
        <taxon>Streptophyta</taxon>
        <taxon>Embryophyta</taxon>
        <taxon>Tracheophyta</taxon>
        <taxon>Spermatophyta</taxon>
        <taxon>Magnoliopsida</taxon>
        <taxon>eudicotyledons</taxon>
        <taxon>Gunneridae</taxon>
        <taxon>Pentapetalae</taxon>
        <taxon>rosids</taxon>
        <taxon>malvids</taxon>
        <taxon>Brassicales</taxon>
        <taxon>Brassicaceae</taxon>
        <taxon>Brassiceae</taxon>
        <taxon>Raphanus</taxon>
    </lineage>
</organism>
<protein>
    <submittedName>
        <fullName evidence="2">Uncharacterized protein LOC130511527 isoform X2</fullName>
    </submittedName>
</protein>
<keyword evidence="1" id="KW-1185">Reference proteome</keyword>
<name>A0A9W3DLE2_RAPSA</name>
<dbReference type="AlphaFoldDB" id="A0A9W3DLE2"/>
<evidence type="ECO:0000313" key="2">
    <source>
        <dbReference type="RefSeq" id="XP_056864589.1"/>
    </source>
</evidence>
<dbReference type="Proteomes" id="UP000504610">
    <property type="component" value="Chromosome 4"/>
</dbReference>
<reference evidence="1" key="1">
    <citation type="journal article" date="2019" name="Database">
        <title>The radish genome database (RadishGD): an integrated information resource for radish genomics.</title>
        <authorList>
            <person name="Yu H.J."/>
            <person name="Baek S."/>
            <person name="Lee Y.J."/>
            <person name="Cho A."/>
            <person name="Mun J.H."/>
        </authorList>
    </citation>
    <scope>NUCLEOTIDE SEQUENCE [LARGE SCALE GENOMIC DNA]</scope>
    <source>
        <strain evidence="1">cv. WK10039</strain>
    </source>
</reference>